<feature type="transmembrane region" description="Helical" evidence="6">
    <location>
        <begin position="112"/>
        <end position="131"/>
    </location>
</feature>
<evidence type="ECO:0000256" key="5">
    <source>
        <dbReference type="ARBA" id="ARBA00023136"/>
    </source>
</evidence>
<feature type="transmembrane region" description="Helical" evidence="6">
    <location>
        <begin position="87"/>
        <end position="106"/>
    </location>
</feature>
<gene>
    <name evidence="7" type="ORF">R4146_08000</name>
</gene>
<dbReference type="EMBL" id="JAWMWH010000003">
    <property type="protein sequence ID" value="MEJ6401083.1"/>
    <property type="molecule type" value="Genomic_DNA"/>
</dbReference>
<evidence type="ECO:0000256" key="4">
    <source>
        <dbReference type="ARBA" id="ARBA00022989"/>
    </source>
</evidence>
<dbReference type="SUPFAM" id="SSF103473">
    <property type="entry name" value="MFS general substrate transporter"/>
    <property type="match status" value="1"/>
</dbReference>
<evidence type="ECO:0000256" key="2">
    <source>
        <dbReference type="ARBA" id="ARBA00022475"/>
    </source>
</evidence>
<feature type="transmembrane region" description="Helical" evidence="6">
    <location>
        <begin position="398"/>
        <end position="422"/>
    </location>
</feature>
<keyword evidence="8" id="KW-1185">Reference proteome</keyword>
<evidence type="ECO:0000313" key="8">
    <source>
        <dbReference type="Proteomes" id="UP001370590"/>
    </source>
</evidence>
<evidence type="ECO:0000256" key="3">
    <source>
        <dbReference type="ARBA" id="ARBA00022692"/>
    </source>
</evidence>
<dbReference type="InterPro" id="IPR036259">
    <property type="entry name" value="MFS_trans_sf"/>
</dbReference>
<feature type="transmembrane region" description="Helical" evidence="6">
    <location>
        <begin position="54"/>
        <end position="75"/>
    </location>
</feature>
<dbReference type="Gene3D" id="1.20.1250.20">
    <property type="entry name" value="MFS general substrate transporter like domains"/>
    <property type="match status" value="1"/>
</dbReference>
<feature type="transmembrane region" description="Helical" evidence="6">
    <location>
        <begin position="367"/>
        <end position="392"/>
    </location>
</feature>
<dbReference type="Pfam" id="PF07690">
    <property type="entry name" value="MFS_1"/>
    <property type="match status" value="1"/>
</dbReference>
<organism evidence="7 8">
    <name type="scientific">Nicoliella lavandulae</name>
    <dbReference type="NCBI Taxonomy" id="3082954"/>
    <lineage>
        <taxon>Bacteria</taxon>
        <taxon>Bacillati</taxon>
        <taxon>Bacillota</taxon>
        <taxon>Bacilli</taxon>
        <taxon>Lactobacillales</taxon>
        <taxon>Lactobacillaceae</taxon>
        <taxon>Nicoliella</taxon>
    </lineage>
</organism>
<evidence type="ECO:0000313" key="7">
    <source>
        <dbReference type="EMBL" id="MEJ6401083.1"/>
    </source>
</evidence>
<comment type="caution">
    <text evidence="7">The sequence shown here is derived from an EMBL/GenBank/DDBJ whole genome shotgun (WGS) entry which is preliminary data.</text>
</comment>
<keyword evidence="2" id="KW-1003">Cell membrane</keyword>
<feature type="transmembrane region" description="Helical" evidence="6">
    <location>
        <begin position="26"/>
        <end position="48"/>
    </location>
</feature>
<protein>
    <submittedName>
        <fullName evidence="7">MFS transporter</fullName>
    </submittedName>
</protein>
<dbReference type="RefSeq" id="WP_339960932.1">
    <property type="nucleotide sequence ID" value="NZ_JAWMWH010000003.1"/>
</dbReference>
<feature type="transmembrane region" description="Helical" evidence="6">
    <location>
        <begin position="182"/>
        <end position="201"/>
    </location>
</feature>
<keyword evidence="3 6" id="KW-0812">Transmembrane</keyword>
<name>A0ABU8SNR4_9LACO</name>
<feature type="transmembrane region" description="Helical" evidence="6">
    <location>
        <begin position="327"/>
        <end position="355"/>
    </location>
</feature>
<feature type="transmembrane region" description="Helical" evidence="6">
    <location>
        <begin position="238"/>
        <end position="261"/>
    </location>
</feature>
<dbReference type="PANTHER" id="PTHR23513:SF6">
    <property type="entry name" value="MAJOR FACILITATOR SUPERFAMILY ASSOCIATED DOMAIN-CONTAINING PROTEIN"/>
    <property type="match status" value="1"/>
</dbReference>
<evidence type="ECO:0000256" key="6">
    <source>
        <dbReference type="SAM" id="Phobius"/>
    </source>
</evidence>
<feature type="transmembrane region" description="Helical" evidence="6">
    <location>
        <begin position="273"/>
        <end position="290"/>
    </location>
</feature>
<dbReference type="PANTHER" id="PTHR23513">
    <property type="entry name" value="INTEGRAL MEMBRANE EFFLUX PROTEIN-RELATED"/>
    <property type="match status" value="1"/>
</dbReference>
<dbReference type="InterPro" id="IPR011701">
    <property type="entry name" value="MFS"/>
</dbReference>
<evidence type="ECO:0000256" key="1">
    <source>
        <dbReference type="ARBA" id="ARBA00004651"/>
    </source>
</evidence>
<proteinExistence type="predicted"/>
<dbReference type="Proteomes" id="UP001370590">
    <property type="component" value="Unassembled WGS sequence"/>
</dbReference>
<sequence length="427" mass="46944">MDQAVPSDNMPTITNRESKAQLIKAAASNLISALTGDMFSMAMGLMLLDRTHSPISFGIDMIITPIVSLLLMVPIGNLVDTYKHKHILIVSSALRILLIALFYFTLPLFPKNTILIPVVILLSGISVSVNINSTCYNSAVHELVNSNNIQKLNSLTQSAMALSMVVSPLISVGVYSLLGFDFFILIEIASNLISFCIMLSMKFHYFTEHKEQPSHEQSQLHKFKLAIDYIKKIKVIKYVILIGLVFNFFYAAISIGLPYVIKVQLHLGNGPLGIMNSLFAFGFLAGSVLSMAMSNVKYKYKFVLPVALFNLLFILLGFILMQKPTALTLNILGGALVAFMALIASLLNVAVQVFIQKNVENSMLGRINSLLVAINTSSMPVGIVVFTFIFDVASNGGVVYLVSGIIMMIYTFIFIPSLLSFFKQKGI</sequence>
<keyword evidence="4 6" id="KW-1133">Transmembrane helix</keyword>
<keyword evidence="5 6" id="KW-0472">Membrane</keyword>
<feature type="transmembrane region" description="Helical" evidence="6">
    <location>
        <begin position="302"/>
        <end position="321"/>
    </location>
</feature>
<reference evidence="7 8" key="1">
    <citation type="submission" date="2023-10" db="EMBL/GenBank/DDBJ databases">
        <title>Nicoliella lavandulae sp. nov. isolated from Lavandula angustifolia flowers.</title>
        <authorList>
            <person name="Alcantara C."/>
            <person name="Zuniga M."/>
            <person name="Landete J.M."/>
            <person name="Monedero V."/>
        </authorList>
    </citation>
    <scope>NUCLEOTIDE SEQUENCE [LARGE SCALE GENOMIC DNA]</scope>
    <source>
        <strain evidence="7 8">Es01</strain>
    </source>
</reference>
<accession>A0ABU8SNR4</accession>
<comment type="subcellular location">
    <subcellularLocation>
        <location evidence="1">Cell membrane</location>
        <topology evidence="1">Multi-pass membrane protein</topology>
    </subcellularLocation>
</comment>
<feature type="transmembrane region" description="Helical" evidence="6">
    <location>
        <begin position="152"/>
        <end position="176"/>
    </location>
</feature>
<dbReference type="CDD" id="cd06173">
    <property type="entry name" value="MFS_MefA_like"/>
    <property type="match status" value="1"/>
</dbReference>